<proteinExistence type="predicted"/>
<name>A0A914I0G7_GLORO</name>
<feature type="chain" id="PRO_5037736987" evidence="1">
    <location>
        <begin position="25"/>
        <end position="69"/>
    </location>
</feature>
<sequence length="69" mass="8134">MKKLFEQFLFLLIVVFVIHQQTDANGETGDFELKKFYQQMLMEKSPVPEQIKHQIGIDILRYSLTSKSN</sequence>
<dbReference type="WBParaSite" id="Gr19_v10_g6344.t1">
    <property type="protein sequence ID" value="Gr19_v10_g6344.t1"/>
    <property type="gene ID" value="Gr19_v10_g6344"/>
</dbReference>
<evidence type="ECO:0000313" key="2">
    <source>
        <dbReference type="Proteomes" id="UP000887572"/>
    </source>
</evidence>
<feature type="signal peptide" evidence="1">
    <location>
        <begin position="1"/>
        <end position="24"/>
    </location>
</feature>
<keyword evidence="1" id="KW-0732">Signal</keyword>
<dbReference type="AlphaFoldDB" id="A0A914I0G7"/>
<organism evidence="2 3">
    <name type="scientific">Globodera rostochiensis</name>
    <name type="common">Golden nematode worm</name>
    <name type="synonym">Heterodera rostochiensis</name>
    <dbReference type="NCBI Taxonomy" id="31243"/>
    <lineage>
        <taxon>Eukaryota</taxon>
        <taxon>Metazoa</taxon>
        <taxon>Ecdysozoa</taxon>
        <taxon>Nematoda</taxon>
        <taxon>Chromadorea</taxon>
        <taxon>Rhabditida</taxon>
        <taxon>Tylenchina</taxon>
        <taxon>Tylenchomorpha</taxon>
        <taxon>Tylenchoidea</taxon>
        <taxon>Heteroderidae</taxon>
        <taxon>Heteroderinae</taxon>
        <taxon>Globodera</taxon>
    </lineage>
</organism>
<protein>
    <submittedName>
        <fullName evidence="3">Uncharacterized protein</fullName>
    </submittedName>
</protein>
<evidence type="ECO:0000256" key="1">
    <source>
        <dbReference type="SAM" id="SignalP"/>
    </source>
</evidence>
<evidence type="ECO:0000313" key="3">
    <source>
        <dbReference type="WBParaSite" id="Gr19_v10_g6344.t1"/>
    </source>
</evidence>
<accession>A0A914I0G7</accession>
<keyword evidence="2" id="KW-1185">Reference proteome</keyword>
<reference evidence="3" key="1">
    <citation type="submission" date="2022-11" db="UniProtKB">
        <authorList>
            <consortium name="WormBaseParasite"/>
        </authorList>
    </citation>
    <scope>IDENTIFICATION</scope>
</reference>
<dbReference type="Proteomes" id="UP000887572">
    <property type="component" value="Unplaced"/>
</dbReference>